<protein>
    <submittedName>
        <fullName evidence="2">Uncharacterized protein</fullName>
    </submittedName>
</protein>
<sequence length="497" mass="58590">MKNASPPASPRNSPCSNCQVTQLKIKILNVKLDELKSKYEAFIKQHASTVEENTKTSVNAVVNWKSHCKHIEKKIKQLRDDATKTENALLAEIEERENEKDELRKRVMLTLSSIFLFLTSKIMQMDDNLTDAFLSHQRSKFQLNNVERRIATQNEELLKTRTEGVELELMKQDVEKRSKERLEKQKIEAENVMRKKIMEMKQRYELNYYEILRYEAMLKKSYEENTELGYRWQRAVKLLQGIKFTAKEPANFQRRLEEKLDVLMKKFRIEANNSKTEMMSYVMNSFEAAVKVILSDKPSLHSLIKSGKDLALIGNEKINKWSETTESRDEERKKCVPKEKQKALKEFKKFISKINSVLDKFYQIEEQQLANSVSEIINRIEKIEQTMKHVSDVGDIIMEEYTCRNFGNTLEELRNMSDIFEMLNKGIDGVYQEVASRNDEKEKLEEIIESLNKLMQTCQKINREQQELVLELNAVELNYNQLYGEMYQLKDCFAYRQ</sequence>
<proteinExistence type="predicted"/>
<accession>A0A3P6UYI4</accession>
<keyword evidence="1" id="KW-0175">Coiled coil</keyword>
<organism evidence="2 3">
    <name type="scientific">Litomosoides sigmodontis</name>
    <name type="common">Filarial nematode worm</name>
    <dbReference type="NCBI Taxonomy" id="42156"/>
    <lineage>
        <taxon>Eukaryota</taxon>
        <taxon>Metazoa</taxon>
        <taxon>Ecdysozoa</taxon>
        <taxon>Nematoda</taxon>
        <taxon>Chromadorea</taxon>
        <taxon>Rhabditida</taxon>
        <taxon>Spirurina</taxon>
        <taxon>Spiruromorpha</taxon>
        <taxon>Filarioidea</taxon>
        <taxon>Onchocercidae</taxon>
        <taxon>Litomosoides</taxon>
    </lineage>
</organism>
<name>A0A3P6UYI4_LITSI</name>
<gene>
    <name evidence="2" type="ORF">NLS_LOCUS6788</name>
</gene>
<reference evidence="2 3" key="1">
    <citation type="submission" date="2018-08" db="EMBL/GenBank/DDBJ databases">
        <authorList>
            <person name="Laetsch R D."/>
            <person name="Stevens L."/>
            <person name="Kumar S."/>
            <person name="Blaxter L. M."/>
        </authorList>
    </citation>
    <scope>NUCLEOTIDE SEQUENCE [LARGE SCALE GENOMIC DNA]</scope>
</reference>
<evidence type="ECO:0000313" key="3">
    <source>
        <dbReference type="Proteomes" id="UP000277928"/>
    </source>
</evidence>
<feature type="coiled-coil region" evidence="1">
    <location>
        <begin position="25"/>
        <end position="106"/>
    </location>
</feature>
<dbReference type="AlphaFoldDB" id="A0A3P6UYI4"/>
<dbReference type="STRING" id="42156.A0A3P6UYI4"/>
<evidence type="ECO:0000256" key="1">
    <source>
        <dbReference type="SAM" id="Coils"/>
    </source>
</evidence>
<feature type="coiled-coil region" evidence="1">
    <location>
        <begin position="143"/>
        <end position="199"/>
    </location>
</feature>
<keyword evidence="3" id="KW-1185">Reference proteome</keyword>
<dbReference type="EMBL" id="UYRX01000630">
    <property type="protein sequence ID" value="VDK84718.1"/>
    <property type="molecule type" value="Genomic_DNA"/>
</dbReference>
<feature type="coiled-coil region" evidence="1">
    <location>
        <begin position="434"/>
        <end position="478"/>
    </location>
</feature>
<evidence type="ECO:0000313" key="2">
    <source>
        <dbReference type="EMBL" id="VDK84718.1"/>
    </source>
</evidence>
<dbReference type="OrthoDB" id="5870321at2759"/>
<dbReference type="Proteomes" id="UP000277928">
    <property type="component" value="Unassembled WGS sequence"/>
</dbReference>